<proteinExistence type="predicted"/>
<feature type="transmembrane region" description="Helical" evidence="5">
    <location>
        <begin position="38"/>
        <end position="57"/>
    </location>
</feature>
<organism evidence="7 8">
    <name type="scientific">Mycolicibacterium komossense</name>
    <dbReference type="NCBI Taxonomy" id="1779"/>
    <lineage>
        <taxon>Bacteria</taxon>
        <taxon>Bacillati</taxon>
        <taxon>Actinomycetota</taxon>
        <taxon>Actinomycetes</taxon>
        <taxon>Mycobacteriales</taxon>
        <taxon>Mycobacteriaceae</taxon>
        <taxon>Mycolicibacterium</taxon>
    </lineage>
</organism>
<dbReference type="PROSITE" id="PS50850">
    <property type="entry name" value="MFS"/>
    <property type="match status" value="1"/>
</dbReference>
<gene>
    <name evidence="7" type="ORF">H7J73_25300</name>
</gene>
<dbReference type="EMBL" id="JACKTY010000041">
    <property type="protein sequence ID" value="MCV7229332.1"/>
    <property type="molecule type" value="Genomic_DNA"/>
</dbReference>
<dbReference type="InterPro" id="IPR011701">
    <property type="entry name" value="MFS"/>
</dbReference>
<dbReference type="InterPro" id="IPR051788">
    <property type="entry name" value="MFS_Transporter"/>
</dbReference>
<name>A0ABT3CIZ7_9MYCO</name>
<feature type="transmembrane region" description="Helical" evidence="5">
    <location>
        <begin position="264"/>
        <end position="285"/>
    </location>
</feature>
<evidence type="ECO:0000256" key="1">
    <source>
        <dbReference type="ARBA" id="ARBA00004651"/>
    </source>
</evidence>
<accession>A0ABT3CIZ7</accession>
<feature type="transmembrane region" description="Helical" evidence="5">
    <location>
        <begin position="127"/>
        <end position="149"/>
    </location>
</feature>
<dbReference type="Proteomes" id="UP001526201">
    <property type="component" value="Unassembled WGS sequence"/>
</dbReference>
<protein>
    <submittedName>
        <fullName evidence="7">MFS transporter</fullName>
    </submittedName>
</protein>
<comment type="subcellular location">
    <subcellularLocation>
        <location evidence="1">Cell membrane</location>
        <topology evidence="1">Multi-pass membrane protein</topology>
    </subcellularLocation>
</comment>
<evidence type="ECO:0000256" key="5">
    <source>
        <dbReference type="SAM" id="Phobius"/>
    </source>
</evidence>
<feature type="transmembrane region" description="Helical" evidence="5">
    <location>
        <begin position="354"/>
        <end position="375"/>
    </location>
</feature>
<dbReference type="PANTHER" id="PTHR23514">
    <property type="entry name" value="BYPASS OF STOP CODON PROTEIN 6"/>
    <property type="match status" value="1"/>
</dbReference>
<evidence type="ECO:0000256" key="2">
    <source>
        <dbReference type="ARBA" id="ARBA00022692"/>
    </source>
</evidence>
<dbReference type="InterPro" id="IPR036259">
    <property type="entry name" value="MFS_trans_sf"/>
</dbReference>
<feature type="transmembrane region" description="Helical" evidence="5">
    <location>
        <begin position="195"/>
        <end position="212"/>
    </location>
</feature>
<evidence type="ECO:0000313" key="7">
    <source>
        <dbReference type="EMBL" id="MCV7229332.1"/>
    </source>
</evidence>
<dbReference type="PANTHER" id="PTHR23514:SF13">
    <property type="entry name" value="INNER MEMBRANE PROTEIN YBJJ"/>
    <property type="match status" value="1"/>
</dbReference>
<dbReference type="CDD" id="cd17393">
    <property type="entry name" value="MFS_MosC_like"/>
    <property type="match status" value="1"/>
</dbReference>
<feature type="transmembrane region" description="Helical" evidence="5">
    <location>
        <begin position="327"/>
        <end position="348"/>
    </location>
</feature>
<dbReference type="Gene3D" id="1.20.1250.20">
    <property type="entry name" value="MFS general substrate transporter like domains"/>
    <property type="match status" value="2"/>
</dbReference>
<dbReference type="SUPFAM" id="SSF103473">
    <property type="entry name" value="MFS general substrate transporter"/>
    <property type="match status" value="1"/>
</dbReference>
<dbReference type="RefSeq" id="WP_264070670.1">
    <property type="nucleotide sequence ID" value="NZ_JACKTY010000041.1"/>
</dbReference>
<dbReference type="InterPro" id="IPR020846">
    <property type="entry name" value="MFS_dom"/>
</dbReference>
<keyword evidence="8" id="KW-1185">Reference proteome</keyword>
<feature type="transmembrane region" description="Helical" evidence="5">
    <location>
        <begin position="232"/>
        <end position="252"/>
    </location>
</feature>
<evidence type="ECO:0000256" key="3">
    <source>
        <dbReference type="ARBA" id="ARBA00022989"/>
    </source>
</evidence>
<keyword evidence="4 5" id="KW-0472">Membrane</keyword>
<evidence type="ECO:0000256" key="4">
    <source>
        <dbReference type="ARBA" id="ARBA00023136"/>
    </source>
</evidence>
<sequence>MAVGALFLTNGAMFANMLPRYPEIKTDLSMSNTGFGLAVAAFSAGALLSGLTAGVLIRRFGSASVAVASTVFIAAFVVAAAVAPTPIVFGGALFVAGAADAITDVAQNAHGLRVQYRYGRSILNSLHALWSIGAVLGGLMGAAAIALHISRTLQLTASGLLFSAICLASYRFLLHGPDHDEPHVPRPHSDGRTPALLTAYALVAALAIFSIAGSAVEDAGNSWATIYLRDSLGAPAAIAAFGYIAMVSFMFVGRLAGDRLVDRFGVRIVAAAGGVLITVGMGAALAFPTTAGTVCGFAAAGLGVATVAPAAFHAADNVPGLRPGTGLTVVTWLMRVGFLLAAPLVGAVADATSLRVGLLIVPVSGVLIVLFAMVLSGRRRALSARNRRVRWSAPQR</sequence>
<keyword evidence="2 5" id="KW-0812">Transmembrane</keyword>
<reference evidence="7 8" key="1">
    <citation type="journal article" date="2022" name="BMC Genomics">
        <title>Comparative genome analysis of mycobacteria focusing on tRNA and non-coding RNA.</title>
        <authorList>
            <person name="Behra P.R.K."/>
            <person name="Pettersson B.M.F."/>
            <person name="Ramesh M."/>
            <person name="Das S."/>
            <person name="Dasgupta S."/>
            <person name="Kirsebom L.A."/>
        </authorList>
    </citation>
    <scope>NUCLEOTIDE SEQUENCE [LARGE SCALE GENOMIC DNA]</scope>
    <source>
        <strain evidence="7 8">DSM 44078</strain>
    </source>
</reference>
<evidence type="ECO:0000259" key="6">
    <source>
        <dbReference type="PROSITE" id="PS50850"/>
    </source>
</evidence>
<dbReference type="Pfam" id="PF07690">
    <property type="entry name" value="MFS_1"/>
    <property type="match status" value="1"/>
</dbReference>
<feature type="transmembrane region" description="Helical" evidence="5">
    <location>
        <begin position="291"/>
        <end position="315"/>
    </location>
</feature>
<comment type="caution">
    <text evidence="7">The sequence shown here is derived from an EMBL/GenBank/DDBJ whole genome shotgun (WGS) entry which is preliminary data.</text>
</comment>
<feature type="transmembrane region" description="Helical" evidence="5">
    <location>
        <begin position="155"/>
        <end position="174"/>
    </location>
</feature>
<keyword evidence="3 5" id="KW-1133">Transmembrane helix</keyword>
<evidence type="ECO:0000313" key="8">
    <source>
        <dbReference type="Proteomes" id="UP001526201"/>
    </source>
</evidence>
<feature type="domain" description="Major facilitator superfamily (MFS) profile" evidence="6">
    <location>
        <begin position="1"/>
        <end position="380"/>
    </location>
</feature>